<feature type="compositionally biased region" description="Basic and acidic residues" evidence="1">
    <location>
        <begin position="1414"/>
        <end position="1425"/>
    </location>
</feature>
<dbReference type="InterPro" id="IPR036415">
    <property type="entry name" value="Lamin_tail_dom_sf"/>
</dbReference>
<evidence type="ECO:0000313" key="4">
    <source>
        <dbReference type="Proteomes" id="UP000315750"/>
    </source>
</evidence>
<dbReference type="InterPro" id="IPR001322">
    <property type="entry name" value="Lamin_tail_dom"/>
</dbReference>
<dbReference type="KEGG" id="amuc:Pan181_31940"/>
<gene>
    <name evidence="3" type="ORF">Pan181_31940</name>
</gene>
<feature type="region of interest" description="Disordered" evidence="1">
    <location>
        <begin position="1267"/>
        <end position="1325"/>
    </location>
</feature>
<feature type="domain" description="LTD" evidence="2">
    <location>
        <begin position="1010"/>
        <end position="1148"/>
    </location>
</feature>
<feature type="compositionally biased region" description="Basic and acidic residues" evidence="1">
    <location>
        <begin position="1390"/>
        <end position="1400"/>
    </location>
</feature>
<dbReference type="Pfam" id="PF08757">
    <property type="entry name" value="CotH"/>
    <property type="match status" value="1"/>
</dbReference>
<dbReference type="Gene3D" id="1.10.1330.10">
    <property type="entry name" value="Dockerin domain"/>
    <property type="match status" value="1"/>
</dbReference>
<dbReference type="GO" id="GO:0000272">
    <property type="term" value="P:polysaccharide catabolic process"/>
    <property type="evidence" value="ECO:0007669"/>
    <property type="project" value="InterPro"/>
</dbReference>
<name>A0A518AQI3_9BACT</name>
<dbReference type="Pfam" id="PF13287">
    <property type="entry name" value="Fn3_assoc"/>
    <property type="match status" value="1"/>
</dbReference>
<feature type="region of interest" description="Disordered" evidence="1">
    <location>
        <begin position="1182"/>
        <end position="1207"/>
    </location>
</feature>
<evidence type="ECO:0000313" key="3">
    <source>
        <dbReference type="EMBL" id="QDU56982.1"/>
    </source>
</evidence>
<dbReference type="PROSITE" id="PS51841">
    <property type="entry name" value="LTD"/>
    <property type="match status" value="2"/>
</dbReference>
<dbReference type="Pfam" id="PF13290">
    <property type="entry name" value="CHB_HEX_C_1"/>
    <property type="match status" value="1"/>
</dbReference>
<feature type="region of interest" description="Disordered" evidence="1">
    <location>
        <begin position="1386"/>
        <end position="1425"/>
    </location>
</feature>
<feature type="compositionally biased region" description="Polar residues" evidence="1">
    <location>
        <begin position="1184"/>
        <end position="1201"/>
    </location>
</feature>
<protein>
    <submittedName>
        <fullName evidence="3">CotH protein</fullName>
    </submittedName>
</protein>
<dbReference type="OrthoDB" id="223034at2"/>
<feature type="compositionally biased region" description="Polar residues" evidence="1">
    <location>
        <begin position="1401"/>
        <end position="1410"/>
    </location>
</feature>
<feature type="domain" description="LTD" evidence="2">
    <location>
        <begin position="22"/>
        <end position="168"/>
    </location>
</feature>
<dbReference type="RefSeq" id="WP_145247830.1">
    <property type="nucleotide sequence ID" value="NZ_CP036278.1"/>
</dbReference>
<dbReference type="InterPro" id="IPR036439">
    <property type="entry name" value="Dockerin_dom_sf"/>
</dbReference>
<dbReference type="InterPro" id="IPR059177">
    <property type="entry name" value="GH29D-like_dom"/>
</dbReference>
<dbReference type="SUPFAM" id="SSF74853">
    <property type="entry name" value="Lamin A/C globular tail domain"/>
    <property type="match status" value="2"/>
</dbReference>
<dbReference type="EMBL" id="CP036278">
    <property type="protein sequence ID" value="QDU56982.1"/>
    <property type="molecule type" value="Genomic_DNA"/>
</dbReference>
<organism evidence="3 4">
    <name type="scientific">Aeoliella mucimassa</name>
    <dbReference type="NCBI Taxonomy" id="2527972"/>
    <lineage>
        <taxon>Bacteria</taxon>
        <taxon>Pseudomonadati</taxon>
        <taxon>Planctomycetota</taxon>
        <taxon>Planctomycetia</taxon>
        <taxon>Pirellulales</taxon>
        <taxon>Lacipirellulaceae</taxon>
        <taxon>Aeoliella</taxon>
    </lineage>
</organism>
<feature type="compositionally biased region" description="Low complexity" evidence="1">
    <location>
        <begin position="1267"/>
        <end position="1305"/>
    </location>
</feature>
<dbReference type="SUPFAM" id="SSF63446">
    <property type="entry name" value="Type I dockerin domain"/>
    <property type="match status" value="1"/>
</dbReference>
<sequence>MRFGKGALAHHNFKSVGRFEKLEPRYTLSTTPLITEFMASNDSTLFDGDGNASDWIELYNPTAESIDLTGWHLTDRSNDLDKWTFPNVAQSVIGPGEFLVVFASGQDDDAYIDPGGALHTNFALNAGGEYLALSDPSSAIVHEFTPEYPEQTEDYSYGIEMASYDQTFVDRDSPMSYWVPTHGDLGTTWTEPLFDNSTWDTGTSGIGYENSPGSLVDYSSLIDTTIPSGTTSVYTRFEFNLADPSTLNSLTLRMLFDDGFAAYLNGELIAEQFAPNVLQWNSVATGQRGDSVVVEDFVDFDISSYLPQLVAGDNVLSIQGLNLSNSSDMVMMAELVGGVSGEIGDSVKVGYFDNPTPGFANGQAFDGFVEDTKFSHDRGFYNSPFNLQITSATTDATIVYTTDGSTPMVDENMNILNGIEYTGAVNISATSVIRAAAFKLGFEPTNADTQTYLFLSDVVAQSPTGSAPSGFPSGSVNGQVFDYGMDPNIVNSATWGPQLQDALSDIPSISLVTDSDNLFDSSSGIYVNAEGRGRAWERPTSIELINGDGTTGFQTDAGLRIRGGFSRGDFNPKHSFRLFFRSEYGDGKLNFPLFGEEGADEFDAFDLRTAQNYAWSNDTFNNENHNTFLRDIFSRDLQGEMGQAYTRGDYYHLYINGVYWGLYQTEERPEADFASTYYGGTDEDWDAVKASGAVIEATDGNLDAWNTLSTLVNAGFETDEAYYSIQGLNTDGTENPALEKHIDVDNLIDFMISVNYTANRDMPLTLGNNAPNNFWTIRPQDGSQGWMWIAHDSEHSMGAQDHNVYYNGTNDISVGTSPSNLNPRYIHQQLTEHEEYRVRFADRVQQLFFNDGPLTIDNAQAMLDARAAQIDMAIIAESARWGDQHNEPAKTKDTWLAEVDWLRNTFLLQRGNIVLQQFRSQGWLPDTNHDAPSFSQFGGILSAEETLSISNSEASGTIYYTLDGSDPRLPGGGVNENAQEYVRSLSLASNSTVTARLYRDGEWSAMIQADFTLADAPADNTNLRVTEIHYNPVGPTSTELALGFEDGDQFEFIELQNISNETISLDGVRFVQTPVGNSLEGISFEFGLQTLQPGEYAVLVKNLAAFQQRYGTSIPIAGTFDGNLSNGGETLTLRDAQGGTIQSFAYQDGNDPGEEAWPTAADGDGPSLVVLDTAGDYSDGANWMASSTADGSPGSDGTTPQLAGDYNSDNVVDLDDYHVWKSSFGQSVTIGTGADGNADGIVNLGDYTIWRDNLGASLPVAAVVAPSDSASTTTTTNSTAPTTSTATVESSSSSSSETASPAITAKTATAAVEQPTNASAISDSSAATDSALVDWSDQPQRPPVAFWAQRTRALREVERRPVVDDSAKANFRSAKQVFDDAIYQLATDQAESHRPTRRTSESPLDQSTPIEPTLDAKDQAFEISS</sequence>
<dbReference type="Pfam" id="PF00932">
    <property type="entry name" value="LTD"/>
    <property type="match status" value="2"/>
</dbReference>
<reference evidence="3 4" key="1">
    <citation type="submission" date="2019-02" db="EMBL/GenBank/DDBJ databases">
        <title>Deep-cultivation of Planctomycetes and their phenomic and genomic characterization uncovers novel biology.</title>
        <authorList>
            <person name="Wiegand S."/>
            <person name="Jogler M."/>
            <person name="Boedeker C."/>
            <person name="Pinto D."/>
            <person name="Vollmers J."/>
            <person name="Rivas-Marin E."/>
            <person name="Kohn T."/>
            <person name="Peeters S.H."/>
            <person name="Heuer A."/>
            <person name="Rast P."/>
            <person name="Oberbeckmann S."/>
            <person name="Bunk B."/>
            <person name="Jeske O."/>
            <person name="Meyerdierks A."/>
            <person name="Storesund J.E."/>
            <person name="Kallscheuer N."/>
            <person name="Luecker S."/>
            <person name="Lage O.M."/>
            <person name="Pohl T."/>
            <person name="Merkel B.J."/>
            <person name="Hornburger P."/>
            <person name="Mueller R.-W."/>
            <person name="Bruemmer F."/>
            <person name="Labrenz M."/>
            <person name="Spormann A.M."/>
            <person name="Op den Camp H."/>
            <person name="Overmann J."/>
            <person name="Amann R."/>
            <person name="Jetten M.S.M."/>
            <person name="Mascher T."/>
            <person name="Medema M.H."/>
            <person name="Devos D.P."/>
            <person name="Kaster A.-K."/>
            <person name="Ovreas L."/>
            <person name="Rohde M."/>
            <person name="Galperin M.Y."/>
            <person name="Jogler C."/>
        </authorList>
    </citation>
    <scope>NUCLEOTIDE SEQUENCE [LARGE SCALE GENOMIC DNA]</scope>
    <source>
        <strain evidence="3 4">Pan181</strain>
    </source>
</reference>
<accession>A0A518AQI3</accession>
<evidence type="ECO:0000259" key="2">
    <source>
        <dbReference type="PROSITE" id="PS51841"/>
    </source>
</evidence>
<keyword evidence="4" id="KW-1185">Reference proteome</keyword>
<dbReference type="Gene3D" id="2.60.120.260">
    <property type="entry name" value="Galactose-binding domain-like"/>
    <property type="match status" value="1"/>
</dbReference>
<dbReference type="InterPro" id="IPR026876">
    <property type="entry name" value="Fn3_assoc_repeat"/>
</dbReference>
<proteinExistence type="predicted"/>
<dbReference type="Proteomes" id="UP000315750">
    <property type="component" value="Chromosome"/>
</dbReference>
<dbReference type="InterPro" id="IPR014867">
    <property type="entry name" value="Spore_coat_CotH_CotH2/3/7"/>
</dbReference>
<dbReference type="Gene3D" id="2.60.40.1260">
    <property type="entry name" value="Lamin Tail domain"/>
    <property type="match status" value="1"/>
</dbReference>
<evidence type="ECO:0000256" key="1">
    <source>
        <dbReference type="SAM" id="MobiDB-lite"/>
    </source>
</evidence>